<sequence>MTGPLHLVLDARYVRVGPHDGISRYSAGLAHGLAQLAAQDPSLRVELMISDQAQLQHLPRLEWFMGPDPVSAGELLTSRLLNRRGPDVVFSPMQTMGALRRRFGLILTLHDLIYYDHPSPPPELPLPVRLGWRAFHRASWPQRLALNRADAVATVSQTSAGLIQGRRLSDRPVRVIPNAAAQDSIVSEQTALQRLDERDDSMVYLGSFMPYKDVETLARMAARLPHRRLHLLSRVTPAQQERLVHAAGPEARLVFHNGVSEQEHARLLARAGVLLHASRAEGYGLPLMEAFCAGTPVVCTDIPIFHEVCGRAAAYCPAGDDAAFARAVTELEDPQVAQARVLAGLERAASWTWRDSAESLVELAREIERSRRS</sequence>
<dbReference type="PANTHER" id="PTHR46401">
    <property type="entry name" value="GLYCOSYLTRANSFERASE WBBK-RELATED"/>
    <property type="match status" value="1"/>
</dbReference>
<dbReference type="GO" id="GO:0009103">
    <property type="term" value="P:lipopolysaccharide biosynthetic process"/>
    <property type="evidence" value="ECO:0007669"/>
    <property type="project" value="TreeGrafter"/>
</dbReference>
<gene>
    <name evidence="5" type="ORF">C884_00116</name>
</gene>
<dbReference type="Proteomes" id="UP000009877">
    <property type="component" value="Unassembled WGS sequence"/>
</dbReference>
<dbReference type="PANTHER" id="PTHR46401:SF2">
    <property type="entry name" value="GLYCOSYLTRANSFERASE WBBK-RELATED"/>
    <property type="match status" value="1"/>
</dbReference>
<evidence type="ECO:0000259" key="3">
    <source>
        <dbReference type="Pfam" id="PF00534"/>
    </source>
</evidence>
<evidence type="ECO:0000256" key="1">
    <source>
        <dbReference type="ARBA" id="ARBA00022676"/>
    </source>
</evidence>
<dbReference type="InterPro" id="IPR028098">
    <property type="entry name" value="Glyco_trans_4-like_N"/>
</dbReference>
<dbReference type="AlphaFoldDB" id="M2XFT7"/>
<dbReference type="GO" id="GO:0016757">
    <property type="term" value="F:glycosyltransferase activity"/>
    <property type="evidence" value="ECO:0007669"/>
    <property type="project" value="UniProtKB-KW"/>
</dbReference>
<dbReference type="SUPFAM" id="SSF53756">
    <property type="entry name" value="UDP-Glycosyltransferase/glycogen phosphorylase"/>
    <property type="match status" value="1"/>
</dbReference>
<name>M2XFT7_9MICC</name>
<dbReference type="InterPro" id="IPR001296">
    <property type="entry name" value="Glyco_trans_1"/>
</dbReference>
<dbReference type="CDD" id="cd03809">
    <property type="entry name" value="GT4_MtfB-like"/>
    <property type="match status" value="1"/>
</dbReference>
<dbReference type="Pfam" id="PF13439">
    <property type="entry name" value="Glyco_transf_4"/>
    <property type="match status" value="1"/>
</dbReference>
<evidence type="ECO:0000313" key="5">
    <source>
        <dbReference type="EMBL" id="EME37921.1"/>
    </source>
</evidence>
<evidence type="ECO:0000259" key="4">
    <source>
        <dbReference type="Pfam" id="PF13439"/>
    </source>
</evidence>
<evidence type="ECO:0000256" key="2">
    <source>
        <dbReference type="ARBA" id="ARBA00022679"/>
    </source>
</evidence>
<proteinExistence type="predicted"/>
<keyword evidence="1" id="KW-0328">Glycosyltransferase</keyword>
<dbReference type="STRING" id="71999.KPaMU14_05750"/>
<keyword evidence="6" id="KW-1185">Reference proteome</keyword>
<dbReference type="EMBL" id="ANHZ02000001">
    <property type="protein sequence ID" value="EME37921.1"/>
    <property type="molecule type" value="Genomic_DNA"/>
</dbReference>
<dbReference type="RefSeq" id="WP_006213264.1">
    <property type="nucleotide sequence ID" value="NZ_ANHZ02000001.1"/>
</dbReference>
<accession>M2XFT7</accession>
<protein>
    <submittedName>
        <fullName evidence="5">Uncharacterized protein</fullName>
    </submittedName>
</protein>
<evidence type="ECO:0000313" key="6">
    <source>
        <dbReference type="Proteomes" id="UP000009877"/>
    </source>
</evidence>
<dbReference type="Pfam" id="PF00534">
    <property type="entry name" value="Glycos_transf_1"/>
    <property type="match status" value="1"/>
</dbReference>
<keyword evidence="2" id="KW-0808">Transferase</keyword>
<feature type="domain" description="Glycosyltransferase subfamily 4-like N-terminal" evidence="4">
    <location>
        <begin position="77"/>
        <end position="179"/>
    </location>
</feature>
<feature type="domain" description="Glycosyl transferase family 1" evidence="3">
    <location>
        <begin position="194"/>
        <end position="334"/>
    </location>
</feature>
<organism evidence="5 6">
    <name type="scientific">Kocuria palustris PEL</name>
    <dbReference type="NCBI Taxonomy" id="1236550"/>
    <lineage>
        <taxon>Bacteria</taxon>
        <taxon>Bacillati</taxon>
        <taxon>Actinomycetota</taxon>
        <taxon>Actinomycetes</taxon>
        <taxon>Micrococcales</taxon>
        <taxon>Micrococcaceae</taxon>
        <taxon>Kocuria</taxon>
    </lineage>
</organism>
<reference evidence="5 6" key="1">
    <citation type="journal article" date="2014" name="Genome Announc.">
        <title>Draft Genome Sequence of Kocuria palustris PEL.</title>
        <authorList>
            <person name="Sharma G."/>
            <person name="Khatri I."/>
            <person name="Subramanian S."/>
        </authorList>
    </citation>
    <scope>NUCLEOTIDE SEQUENCE [LARGE SCALE GENOMIC DNA]</scope>
    <source>
        <strain evidence="5 6">PEL</strain>
    </source>
</reference>
<dbReference type="Gene3D" id="3.40.50.2000">
    <property type="entry name" value="Glycogen Phosphorylase B"/>
    <property type="match status" value="2"/>
</dbReference>
<comment type="caution">
    <text evidence="5">The sequence shown here is derived from an EMBL/GenBank/DDBJ whole genome shotgun (WGS) entry which is preliminary data.</text>
</comment>